<sequence>MPNLLKSFKFFTIADYEKEEAYLSQMSKKGYQLKAVQFPGIYTFEKADAEPYAYRLYLRDAKKEDFDSYIQLFTDSGWEYVTEFATFSYFKKPLSDSNTELFSDNQSRLDMVKAIFYSRMLPILVIFTVIIVPNTNLLFQRVHFGGSGVINVLSLFLLALYLLYVIIIIYCGFGLYRLSKRYTEQ</sequence>
<organism evidence="2 3">
    <name type="scientific">Jeotgalibaca arthritidis</name>
    <dbReference type="NCBI Taxonomy" id="1868794"/>
    <lineage>
        <taxon>Bacteria</taxon>
        <taxon>Bacillati</taxon>
        <taxon>Bacillota</taxon>
        <taxon>Bacilli</taxon>
        <taxon>Lactobacillales</taxon>
        <taxon>Carnobacteriaceae</taxon>
        <taxon>Jeotgalibaca</taxon>
    </lineage>
</organism>
<name>A0A6G7KAP1_9LACT</name>
<dbReference type="Pfam" id="PF11193">
    <property type="entry name" value="DUF2812"/>
    <property type="match status" value="1"/>
</dbReference>
<feature type="transmembrane region" description="Helical" evidence="1">
    <location>
        <begin position="114"/>
        <end position="132"/>
    </location>
</feature>
<keyword evidence="1" id="KW-0812">Transmembrane</keyword>
<protein>
    <submittedName>
        <fullName evidence="2">DUF2812 domain-containing protein</fullName>
    </submittedName>
</protein>
<dbReference type="AlphaFoldDB" id="A0A6G7KAP1"/>
<reference evidence="2 3" key="1">
    <citation type="journal article" date="2017" name="Int. J. Syst. Evol. Microbiol.">
        <title>Jeotgalibaca porci sp. nov. and Jeotgalibaca arthritidis sp. nov., isolated from pigs, and emended description of the genus Jeotgalibaca.</title>
        <authorList>
            <person name="Zamora L."/>
            <person name="Perez-Sancho M."/>
            <person name="Dominguez L."/>
            <person name="Fernandez-Garayzabal J.F."/>
            <person name="Vela A.I."/>
        </authorList>
    </citation>
    <scope>NUCLEOTIDE SEQUENCE [LARGE SCALE GENOMIC DNA]</scope>
    <source>
        <strain evidence="2 3">CECT 9157</strain>
    </source>
</reference>
<dbReference type="KEGG" id="jar:G7057_07635"/>
<dbReference type="InterPro" id="IPR021359">
    <property type="entry name" value="DUF2812"/>
</dbReference>
<gene>
    <name evidence="2" type="ORF">G7057_07635</name>
</gene>
<evidence type="ECO:0000313" key="2">
    <source>
        <dbReference type="EMBL" id="QII82315.1"/>
    </source>
</evidence>
<accession>A0A6G7KAP1</accession>
<keyword evidence="1" id="KW-0472">Membrane</keyword>
<dbReference type="Proteomes" id="UP000501451">
    <property type="component" value="Chromosome"/>
</dbReference>
<dbReference type="EMBL" id="CP049740">
    <property type="protein sequence ID" value="QII82315.1"/>
    <property type="molecule type" value="Genomic_DNA"/>
</dbReference>
<keyword evidence="3" id="KW-1185">Reference proteome</keyword>
<proteinExistence type="predicted"/>
<dbReference type="RefSeq" id="WP_076767203.1">
    <property type="nucleotide sequence ID" value="NZ_CP049740.1"/>
</dbReference>
<feature type="transmembrane region" description="Helical" evidence="1">
    <location>
        <begin position="152"/>
        <end position="176"/>
    </location>
</feature>
<keyword evidence="1" id="KW-1133">Transmembrane helix</keyword>
<evidence type="ECO:0000256" key="1">
    <source>
        <dbReference type="SAM" id="Phobius"/>
    </source>
</evidence>
<evidence type="ECO:0000313" key="3">
    <source>
        <dbReference type="Proteomes" id="UP000501451"/>
    </source>
</evidence>